<dbReference type="InterPro" id="IPR019613">
    <property type="entry name" value="DUF4198"/>
</dbReference>
<dbReference type="EMBL" id="JAEHFW010000002">
    <property type="protein sequence ID" value="MBK0380283.1"/>
    <property type="molecule type" value="Genomic_DNA"/>
</dbReference>
<dbReference type="AlphaFoldDB" id="A0A934PT14"/>
<name>A0A934PT14_9SPHI</name>
<accession>A0A934PT14</accession>
<comment type="caution">
    <text evidence="1">The sequence shown here is derived from an EMBL/GenBank/DDBJ whole genome shotgun (WGS) entry which is preliminary data.</text>
</comment>
<dbReference type="Proteomes" id="UP000613193">
    <property type="component" value="Unassembled WGS sequence"/>
</dbReference>
<gene>
    <name evidence="1" type="ORF">I5M19_13245</name>
</gene>
<sequence>MKHFYVILSIMFILFGLSSFAPDHFLMPQSFYLHKGDKLDLHLLTGDNFNKDGEVKYNSLNTASFILYEGSKGTDLTTMVKDSAAPVLNYTMDNSGLALIAMNTKPEINDVPREEFLSYLKDQGYEDLADKAQSGNKLNFAEKTHYYLKTLVSVDDNGGKVYDKELKSDFEIILKQNPYKKNYGDDVTVLIKYKGEPLKRANAYIYVKTESGNVYPHKLGTDDSGQIYFTLTRDAIYMIRCVHIEPLKNGDADFETWSATYTFAFSNQSIMPNTYREFGFGDKH</sequence>
<organism evidence="1 2">
    <name type="scientific">Mucilaginibacter segetis</name>
    <dbReference type="NCBI Taxonomy" id="2793071"/>
    <lineage>
        <taxon>Bacteria</taxon>
        <taxon>Pseudomonadati</taxon>
        <taxon>Bacteroidota</taxon>
        <taxon>Sphingobacteriia</taxon>
        <taxon>Sphingobacteriales</taxon>
        <taxon>Sphingobacteriaceae</taxon>
        <taxon>Mucilaginibacter</taxon>
    </lineage>
</organism>
<dbReference type="Pfam" id="PF10670">
    <property type="entry name" value="DUF4198"/>
    <property type="match status" value="1"/>
</dbReference>
<evidence type="ECO:0000313" key="2">
    <source>
        <dbReference type="Proteomes" id="UP000613193"/>
    </source>
</evidence>
<protein>
    <submittedName>
        <fullName evidence="1">DUF4198 domain-containing protein</fullName>
    </submittedName>
</protein>
<proteinExistence type="predicted"/>
<evidence type="ECO:0000313" key="1">
    <source>
        <dbReference type="EMBL" id="MBK0380283.1"/>
    </source>
</evidence>
<dbReference type="RefSeq" id="WP_200066807.1">
    <property type="nucleotide sequence ID" value="NZ_JAEHFW010000002.1"/>
</dbReference>
<reference evidence="1" key="1">
    <citation type="submission" date="2020-12" db="EMBL/GenBank/DDBJ databases">
        <title>Bacterial novel species Mucilaginibacter sp. SD-g isolated from soil.</title>
        <authorList>
            <person name="Jung H.-Y."/>
        </authorList>
    </citation>
    <scope>NUCLEOTIDE SEQUENCE</scope>
    <source>
        <strain evidence="1">SD-g</strain>
    </source>
</reference>
<keyword evidence="2" id="KW-1185">Reference proteome</keyword>